<name>A0A5D0RIL0_9RHOB</name>
<dbReference type="AlphaFoldDB" id="A0A5D0RIL0"/>
<organism evidence="2 3">
    <name type="scientific">Maritimibacter fusiformis</name>
    <dbReference type="NCBI Taxonomy" id="2603819"/>
    <lineage>
        <taxon>Bacteria</taxon>
        <taxon>Pseudomonadati</taxon>
        <taxon>Pseudomonadota</taxon>
        <taxon>Alphaproteobacteria</taxon>
        <taxon>Rhodobacterales</taxon>
        <taxon>Roseobacteraceae</taxon>
        <taxon>Maritimibacter</taxon>
    </lineage>
</organism>
<keyword evidence="3" id="KW-1185">Reference proteome</keyword>
<feature type="domain" description="N-acetyltransferase" evidence="1">
    <location>
        <begin position="1"/>
        <end position="137"/>
    </location>
</feature>
<evidence type="ECO:0000259" key="1">
    <source>
        <dbReference type="PROSITE" id="PS51186"/>
    </source>
</evidence>
<evidence type="ECO:0000313" key="2">
    <source>
        <dbReference type="EMBL" id="TYB81283.1"/>
    </source>
</evidence>
<evidence type="ECO:0000313" key="3">
    <source>
        <dbReference type="Proteomes" id="UP000322080"/>
    </source>
</evidence>
<dbReference type="Proteomes" id="UP000322080">
    <property type="component" value="Unassembled WGS sequence"/>
</dbReference>
<dbReference type="RefSeq" id="WP_148377678.1">
    <property type="nucleotide sequence ID" value="NZ_VSIY01000006.1"/>
</dbReference>
<dbReference type="SUPFAM" id="SSF55729">
    <property type="entry name" value="Acyl-CoA N-acyltransferases (Nat)"/>
    <property type="match status" value="1"/>
</dbReference>
<sequence length="137" mass="15068">MSLSFRITDTPGAEVEAIGQALAAFNAADVGPSERRPLAVIAEEDVLVAGLSGSTSWGWLYVQWLWVDEARRGEGLAGTMLERAEAEARARGCKGANIDCFNPVARRTYERQGYVVFGEIPDFVAGRSRWFLSKRWG</sequence>
<dbReference type="PROSITE" id="PS51186">
    <property type="entry name" value="GNAT"/>
    <property type="match status" value="1"/>
</dbReference>
<dbReference type="EMBL" id="VSIY01000006">
    <property type="protein sequence ID" value="TYB81283.1"/>
    <property type="molecule type" value="Genomic_DNA"/>
</dbReference>
<reference evidence="2 3" key="1">
    <citation type="submission" date="2019-08" db="EMBL/GenBank/DDBJ databases">
        <title>Identification of a novel species of the genus Boseongicola.</title>
        <authorList>
            <person name="Zhang X.-Q."/>
        </authorList>
    </citation>
    <scope>NUCLEOTIDE SEQUENCE [LARGE SCALE GENOMIC DNA]</scope>
    <source>
        <strain evidence="2 3">HY14</strain>
    </source>
</reference>
<dbReference type="InterPro" id="IPR000182">
    <property type="entry name" value="GNAT_dom"/>
</dbReference>
<dbReference type="GO" id="GO:0016747">
    <property type="term" value="F:acyltransferase activity, transferring groups other than amino-acyl groups"/>
    <property type="evidence" value="ECO:0007669"/>
    <property type="project" value="InterPro"/>
</dbReference>
<accession>A0A5D0RIL0</accession>
<comment type="caution">
    <text evidence="2">The sequence shown here is derived from an EMBL/GenBank/DDBJ whole genome shotgun (WGS) entry which is preliminary data.</text>
</comment>
<protein>
    <submittedName>
        <fullName evidence="2">GNAT family N-acetyltransferase</fullName>
    </submittedName>
</protein>
<dbReference type="InterPro" id="IPR016181">
    <property type="entry name" value="Acyl_CoA_acyltransferase"/>
</dbReference>
<keyword evidence="2" id="KW-0808">Transferase</keyword>
<proteinExistence type="predicted"/>
<dbReference type="Pfam" id="PF00583">
    <property type="entry name" value="Acetyltransf_1"/>
    <property type="match status" value="1"/>
</dbReference>
<gene>
    <name evidence="2" type="ORF">FVF75_09150</name>
</gene>
<dbReference type="Gene3D" id="3.40.630.30">
    <property type="match status" value="1"/>
</dbReference>